<feature type="compositionally biased region" description="Basic and acidic residues" evidence="5">
    <location>
        <begin position="406"/>
        <end position="416"/>
    </location>
</feature>
<feature type="transmembrane region" description="Helical" evidence="6">
    <location>
        <begin position="348"/>
        <end position="372"/>
    </location>
</feature>
<dbReference type="HOGENOM" id="CLU_031414_1_0_1"/>
<dbReference type="InterPro" id="IPR014844">
    <property type="entry name" value="PalH"/>
</dbReference>
<dbReference type="OMA" id="WNDYHET"/>
<organism evidence="7 8">
    <name type="scientific">Eremothecium cymbalariae (strain CBS 270.75 / DBVPG 7215 / KCTC 17166 / NRRL Y-17582)</name>
    <name type="common">Yeast</name>
    <dbReference type="NCBI Taxonomy" id="931890"/>
    <lineage>
        <taxon>Eukaryota</taxon>
        <taxon>Fungi</taxon>
        <taxon>Dikarya</taxon>
        <taxon>Ascomycota</taxon>
        <taxon>Saccharomycotina</taxon>
        <taxon>Saccharomycetes</taxon>
        <taxon>Saccharomycetales</taxon>
        <taxon>Saccharomycetaceae</taxon>
        <taxon>Eremothecium</taxon>
    </lineage>
</organism>
<dbReference type="GO" id="GO:0005886">
    <property type="term" value="C:plasma membrane"/>
    <property type="evidence" value="ECO:0007669"/>
    <property type="project" value="TreeGrafter"/>
</dbReference>
<keyword evidence="8" id="KW-1185">Reference proteome</keyword>
<evidence type="ECO:0000256" key="3">
    <source>
        <dbReference type="ARBA" id="ARBA00022989"/>
    </source>
</evidence>
<gene>
    <name evidence="7" type="ordered locus">Ecym_5576</name>
</gene>
<feature type="region of interest" description="Disordered" evidence="5">
    <location>
        <begin position="406"/>
        <end position="425"/>
    </location>
</feature>
<comment type="subcellular location">
    <subcellularLocation>
        <location evidence="1">Membrane</location>
        <topology evidence="1">Multi-pass membrane protein</topology>
    </subcellularLocation>
</comment>
<evidence type="ECO:0000256" key="4">
    <source>
        <dbReference type="ARBA" id="ARBA00023136"/>
    </source>
</evidence>
<dbReference type="KEGG" id="erc:Ecym_5576"/>
<dbReference type="InParanoid" id="I6NE22"/>
<dbReference type="FunCoup" id="I6NE22">
    <property type="interactions" value="19"/>
</dbReference>
<feature type="transmembrane region" description="Helical" evidence="6">
    <location>
        <begin position="217"/>
        <end position="239"/>
    </location>
</feature>
<keyword evidence="4 6" id="KW-0472">Membrane</keyword>
<evidence type="ECO:0000256" key="5">
    <source>
        <dbReference type="SAM" id="MobiDB-lite"/>
    </source>
</evidence>
<dbReference type="PANTHER" id="PTHR35779:SF2">
    <property type="entry name" value="PROTEIN DFG16"/>
    <property type="match status" value="1"/>
</dbReference>
<evidence type="ECO:0000256" key="1">
    <source>
        <dbReference type="ARBA" id="ARBA00004141"/>
    </source>
</evidence>
<evidence type="ECO:0000313" key="8">
    <source>
        <dbReference type="Proteomes" id="UP000006790"/>
    </source>
</evidence>
<evidence type="ECO:0000313" key="7">
    <source>
        <dbReference type="EMBL" id="AET40314.1"/>
    </source>
</evidence>
<dbReference type="eggNOG" id="ENOG502RJKI">
    <property type="taxonomic scope" value="Eukaryota"/>
</dbReference>
<dbReference type="AlphaFoldDB" id="I6NE22"/>
<dbReference type="GO" id="GO:0071467">
    <property type="term" value="P:cellular response to pH"/>
    <property type="evidence" value="ECO:0007669"/>
    <property type="project" value="TreeGrafter"/>
</dbReference>
<reference evidence="7 8" key="1">
    <citation type="journal article" date="2011" name="G3 (Bethesda)">
        <title>Genome evolution in the Eremothecium clade of the Saccharomyces complex revealed by comparative genomics.</title>
        <authorList>
            <person name="Wendland J."/>
            <person name="Walther A."/>
        </authorList>
    </citation>
    <scope>NUCLEOTIDE SEQUENCE [LARGE SCALE GENOMIC DNA]</scope>
    <source>
        <strain evidence="8">CBS 270.75 / DBVPG 7215 / KCTC 17166 / NRRL Y-17582</strain>
    </source>
</reference>
<name>I6NE22_ERECY</name>
<evidence type="ECO:0000256" key="2">
    <source>
        <dbReference type="ARBA" id="ARBA00022692"/>
    </source>
</evidence>
<accession>I6NE22</accession>
<dbReference type="STRING" id="931890.I6NE22"/>
<feature type="transmembrane region" description="Helical" evidence="6">
    <location>
        <begin position="126"/>
        <end position="144"/>
    </location>
</feature>
<dbReference type="Pfam" id="PF08733">
    <property type="entry name" value="PalH"/>
    <property type="match status" value="1"/>
</dbReference>
<dbReference type="EMBL" id="CP002501">
    <property type="protein sequence ID" value="AET40314.1"/>
    <property type="molecule type" value="Genomic_DNA"/>
</dbReference>
<dbReference type="Proteomes" id="UP000006790">
    <property type="component" value="Chromosome 5"/>
</dbReference>
<dbReference type="RefSeq" id="XP_003647131.1">
    <property type="nucleotide sequence ID" value="XM_003647083.1"/>
</dbReference>
<feature type="transmembrane region" description="Helical" evidence="6">
    <location>
        <begin position="91"/>
        <end position="114"/>
    </location>
</feature>
<protein>
    <submittedName>
        <fullName evidence="7">Uncharacterized protein</fullName>
    </submittedName>
</protein>
<feature type="transmembrane region" description="Helical" evidence="6">
    <location>
        <begin position="259"/>
        <end position="282"/>
    </location>
</feature>
<dbReference type="GeneID" id="11470882"/>
<evidence type="ECO:0000256" key="6">
    <source>
        <dbReference type="SAM" id="Phobius"/>
    </source>
</evidence>
<sequence>MGSIYPDYPRIETVIIQLAAGFNCSVRMLTAGNITVHSENTVSSYVGNKPSWFIKCGDTTSYARLMDLLGEHLVDAVRYTFEKDSFRDSSLMVACVLSSVCVGSWMLLLVLLLLPVNNHNSRKRLVFLYVLFFALWQTIFLRKVTTTVFEKQYNGNYQNSHELLCMISRSLLLKYCRIVCSIFANLTWLQIVYYMFHNYKQSSSRWIPHWLDNNNKRLKWIGFPLFILHTFVWAFNLFYNDPEYNPISQTYSRKRMGLYVPFVFLEALICILFLFSICYYLCHDFGHTLTYHRQNYDSDGKASFLVSMKHILEDYKQTIPALVYNFLIFLTLIVTFMINSIVFHSALYWLFTVVTFLRVMITVNVWGLIGILEKRERVVSKMTVLGRKITNHDRFFVDPHVKIEDNKRNSGTEEQQRNFGANSLTDNNASGSESNIFHMSLFKRFRDWVTRSKTSKTTNTKSNTENAEEEILELQSLNARSGCDSNETELLRNTIFGRQS</sequence>
<dbReference type="PANTHER" id="PTHR35779">
    <property type="entry name" value="PH-RESPONSE REGULATOR PROTEIN PALH/RIM21"/>
    <property type="match status" value="1"/>
</dbReference>
<feature type="transmembrane region" description="Helical" evidence="6">
    <location>
        <begin position="172"/>
        <end position="196"/>
    </location>
</feature>
<keyword evidence="3 6" id="KW-1133">Transmembrane helix</keyword>
<feature type="transmembrane region" description="Helical" evidence="6">
    <location>
        <begin position="322"/>
        <end position="342"/>
    </location>
</feature>
<dbReference type="OrthoDB" id="4033945at2759"/>
<keyword evidence="2 6" id="KW-0812">Transmembrane</keyword>
<proteinExistence type="predicted"/>